<evidence type="ECO:0000313" key="2">
    <source>
        <dbReference type="EMBL" id="SME32302.1"/>
    </source>
</evidence>
<dbReference type="Proteomes" id="UP000464796">
    <property type="component" value="Chromosome"/>
</dbReference>
<reference evidence="3" key="1">
    <citation type="submission" date="2017-04" db="EMBL/GenBank/DDBJ databases">
        <authorList>
            <person name="Criscuolo A."/>
        </authorList>
    </citation>
    <scope>NUCLEOTIDE SEQUENCE [LARGE SCALE GENOMIC DNA]</scope>
</reference>
<dbReference type="RefSeq" id="WP_041184516.1">
    <property type="nucleotide sequence ID" value="NZ_JACYGX010000029.1"/>
</dbReference>
<reference evidence="1 4" key="3">
    <citation type="submission" date="2019-07" db="EMBL/GenBank/DDBJ databases">
        <authorList>
            <person name="Yu W.S."/>
            <person name="Cheong H.-M."/>
            <person name="Choi Y."/>
            <person name="Hwang K.J."/>
            <person name="Jung K."/>
            <person name="Lee S."/>
            <person name="Choi C."/>
        </authorList>
    </citation>
    <scope>NUCLEOTIDE SEQUENCE [LARGE SCALE GENOMIC DNA]</scope>
    <source>
        <strain evidence="1 4">NCCP 15909</strain>
    </source>
</reference>
<reference evidence="2" key="2">
    <citation type="submission" date="2017-04" db="EMBL/GenBank/DDBJ databases">
        <authorList>
            <person name="Afonso C.L."/>
            <person name="Miller P.J."/>
            <person name="Scott M.A."/>
            <person name="Spackman E."/>
            <person name="Goraichik I."/>
            <person name="Dimitrov K.M."/>
            <person name="Suarez D.L."/>
            <person name="Swayne D.E."/>
        </authorList>
    </citation>
    <scope>NUCLEOTIDE SEQUENCE [LARGE SCALE GENOMIC DNA]</scope>
    <source>
        <strain evidence="2">16-00191</strain>
    </source>
</reference>
<dbReference type="EMBL" id="CP041979">
    <property type="protein sequence ID" value="QHH88598.1"/>
    <property type="molecule type" value="Genomic_DNA"/>
</dbReference>
<accession>A0A3P1B2X2</accession>
<evidence type="ECO:0000313" key="3">
    <source>
        <dbReference type="Proteomes" id="UP000194499"/>
    </source>
</evidence>
<keyword evidence="4" id="KW-1185">Reference proteome</keyword>
<accession>A0A1Y6AAG5</accession>
<keyword evidence="1" id="KW-0808">Transferase</keyword>
<organism evidence="2 3">
    <name type="scientific">Bacillus pacificus</name>
    <dbReference type="NCBI Taxonomy" id="2026187"/>
    <lineage>
        <taxon>Bacteria</taxon>
        <taxon>Bacillati</taxon>
        <taxon>Bacillota</taxon>
        <taxon>Bacilli</taxon>
        <taxon>Bacillales</taxon>
        <taxon>Bacillaceae</taxon>
        <taxon>Bacillus</taxon>
        <taxon>Bacillus cereus group</taxon>
    </lineage>
</organism>
<proteinExistence type="predicted"/>
<name>A0A3P1B2X2_9BACI</name>
<dbReference type="AlphaFoldDB" id="A0A3P1B2X2"/>
<dbReference type="EMBL" id="FWZB01000046">
    <property type="protein sequence ID" value="SME32302.1"/>
    <property type="molecule type" value="Genomic_DNA"/>
</dbReference>
<sequence length="279" mass="32603">MIHSINQLRNVNISYEQLEDIYLNMEEPFLLNVEWQGINYEFIIRMKLQSKRLIILGSGASEKQSPPIFQRYTWIKDFEESVIFYNDPTLYLGEISLGWGQGTIDRYYLKDIAIILEKIIRKINILKENVLLYGSSGGGFMSLILAGYLRGTIALVNNPQTILTNWYITPITQVFQLSYPNLSIQEIKDAFAERINVIAFYNKIGYVPPIYYLQNIAADFDMKNHLEPFITGLQELERIDAVNKVKLDLYFDKQLGHIPLEKDKIMPYMKRMFCEDRTL</sequence>
<evidence type="ECO:0000313" key="1">
    <source>
        <dbReference type="EMBL" id="QHH88598.1"/>
    </source>
</evidence>
<gene>
    <name evidence="2" type="ORF">BACERE00191_04554</name>
    <name evidence="1" type="ORF">FPL01_07180</name>
</gene>
<dbReference type="Proteomes" id="UP000194499">
    <property type="component" value="Unassembled WGS sequence"/>
</dbReference>
<dbReference type="InterPro" id="IPR029058">
    <property type="entry name" value="AB_hydrolase_fold"/>
</dbReference>
<dbReference type="GO" id="GO:0016740">
    <property type="term" value="F:transferase activity"/>
    <property type="evidence" value="ECO:0007669"/>
    <property type="project" value="UniProtKB-KW"/>
</dbReference>
<evidence type="ECO:0000313" key="4">
    <source>
        <dbReference type="Proteomes" id="UP000464796"/>
    </source>
</evidence>
<protein>
    <submittedName>
        <fullName evidence="1">Glycosyl transferase family 2</fullName>
    </submittedName>
</protein>
<dbReference type="SUPFAM" id="SSF53474">
    <property type="entry name" value="alpha/beta-Hydrolases"/>
    <property type="match status" value="1"/>
</dbReference>